<evidence type="ECO:0000256" key="6">
    <source>
        <dbReference type="ARBA" id="ARBA00022989"/>
    </source>
</evidence>
<dbReference type="PANTHER" id="PTHR14467:SF0">
    <property type="entry name" value="PROTEIN ARV1"/>
    <property type="match status" value="1"/>
</dbReference>
<proteinExistence type="inferred from homology"/>
<dbReference type="GO" id="GO:0006665">
    <property type="term" value="P:sphingolipid metabolic process"/>
    <property type="evidence" value="ECO:0007669"/>
    <property type="project" value="TreeGrafter"/>
</dbReference>
<comment type="subcellular location">
    <subcellularLocation>
        <location evidence="1 10">Endoplasmic reticulum membrane</location>
        <topology evidence="1 10">Multi-pass membrane protein</topology>
    </subcellularLocation>
</comment>
<organism evidence="11">
    <name type="scientific">Dendroctonus ponderosae</name>
    <name type="common">Mountain pine beetle</name>
    <dbReference type="NCBI Taxonomy" id="77166"/>
    <lineage>
        <taxon>Eukaryota</taxon>
        <taxon>Metazoa</taxon>
        <taxon>Ecdysozoa</taxon>
        <taxon>Arthropoda</taxon>
        <taxon>Hexapoda</taxon>
        <taxon>Insecta</taxon>
        <taxon>Pterygota</taxon>
        <taxon>Neoptera</taxon>
        <taxon>Endopterygota</taxon>
        <taxon>Coleoptera</taxon>
        <taxon>Polyphaga</taxon>
        <taxon>Cucujiformia</taxon>
        <taxon>Curculionidae</taxon>
        <taxon>Scolytinae</taxon>
        <taxon>Dendroctonus</taxon>
    </lineage>
</organism>
<comment type="similarity">
    <text evidence="2 10">Belongs to the ARV1 family.</text>
</comment>
<sequence length="159" mass="18431">MSKEYKYYCTNCGGKVEGLFKKYSETVLKLTECKCCNEIADKYVEYDIVIIIIDLILLNTKAYRHILLNTDFKHFWKLSVVLILLESYCIWALSCGVNTPCKPINKTEPKLHDFDMNTEDLKFYVICLNTTLTHILKSGSSLYLTIQLNSILHESLELQ</sequence>
<evidence type="ECO:0000256" key="2">
    <source>
        <dbReference type="ARBA" id="ARBA00009187"/>
    </source>
</evidence>
<keyword evidence="7 10" id="KW-0445">Lipid transport</keyword>
<dbReference type="Pfam" id="PF04161">
    <property type="entry name" value="Arv1"/>
    <property type="match status" value="1"/>
</dbReference>
<dbReference type="GO" id="GO:0032366">
    <property type="term" value="P:intracellular sterol transport"/>
    <property type="evidence" value="ECO:0007669"/>
    <property type="project" value="UniProtKB-UniRule"/>
</dbReference>
<name>N6UJU9_DENPD</name>
<keyword evidence="8 10" id="KW-0443">Lipid metabolism</keyword>
<keyword evidence="9" id="KW-0472">Membrane</keyword>
<evidence type="ECO:0000256" key="9">
    <source>
        <dbReference type="ARBA" id="ARBA00023136"/>
    </source>
</evidence>
<evidence type="ECO:0000313" key="11">
    <source>
        <dbReference type="EMBL" id="ENN82010.1"/>
    </source>
</evidence>
<evidence type="ECO:0000256" key="5">
    <source>
        <dbReference type="ARBA" id="ARBA00022824"/>
    </source>
</evidence>
<evidence type="ECO:0000256" key="8">
    <source>
        <dbReference type="ARBA" id="ARBA00023098"/>
    </source>
</evidence>
<dbReference type="HOGENOM" id="CLU_1662590_0_0_1"/>
<dbReference type="OrthoDB" id="2192830at2759"/>
<protein>
    <recommendedName>
        <fullName evidence="10">Protein ARV</fullName>
    </recommendedName>
</protein>
<keyword evidence="3 10" id="KW-0813">Transport</keyword>
<evidence type="ECO:0000256" key="3">
    <source>
        <dbReference type="ARBA" id="ARBA00022448"/>
    </source>
</evidence>
<evidence type="ECO:0000256" key="10">
    <source>
        <dbReference type="RuleBase" id="RU368065"/>
    </source>
</evidence>
<comment type="function">
    <text evidence="10">Mediator of sterol homeostasis involved in sterol uptake, trafficking and distribution into membranes.</text>
</comment>
<dbReference type="GO" id="GO:0005789">
    <property type="term" value="C:endoplasmic reticulum membrane"/>
    <property type="evidence" value="ECO:0007669"/>
    <property type="project" value="UniProtKB-SubCell"/>
</dbReference>
<gene>
    <name evidence="11" type="ORF">YQE_01585</name>
</gene>
<dbReference type="PANTHER" id="PTHR14467">
    <property type="entry name" value="ARV1"/>
    <property type="match status" value="1"/>
</dbReference>
<feature type="non-terminal residue" evidence="11">
    <location>
        <position position="1"/>
    </location>
</feature>
<evidence type="ECO:0000256" key="4">
    <source>
        <dbReference type="ARBA" id="ARBA00022692"/>
    </source>
</evidence>
<dbReference type="EMBL" id="KB739995">
    <property type="protein sequence ID" value="ENN82010.1"/>
    <property type="molecule type" value="Genomic_DNA"/>
</dbReference>
<accession>N6UJU9</accession>
<keyword evidence="5 10" id="KW-0256">Endoplasmic reticulum</keyword>
<keyword evidence="6" id="KW-1133">Transmembrane helix</keyword>
<dbReference type="GO" id="GO:0097036">
    <property type="term" value="P:regulation of plasma membrane sterol distribution"/>
    <property type="evidence" value="ECO:0007669"/>
    <property type="project" value="UniProtKB-UniRule"/>
</dbReference>
<keyword evidence="4" id="KW-0812">Transmembrane</keyword>
<dbReference type="InterPro" id="IPR007290">
    <property type="entry name" value="Arv1"/>
</dbReference>
<dbReference type="AlphaFoldDB" id="N6UJU9"/>
<dbReference type="GO" id="GO:0005794">
    <property type="term" value="C:Golgi apparatus"/>
    <property type="evidence" value="ECO:0007669"/>
    <property type="project" value="TreeGrafter"/>
</dbReference>
<evidence type="ECO:0000256" key="7">
    <source>
        <dbReference type="ARBA" id="ARBA00023055"/>
    </source>
</evidence>
<dbReference type="GO" id="GO:0016125">
    <property type="term" value="P:sterol metabolic process"/>
    <property type="evidence" value="ECO:0007669"/>
    <property type="project" value="UniProtKB-UniRule"/>
</dbReference>
<dbReference type="GO" id="GO:0032541">
    <property type="term" value="C:cortical endoplasmic reticulum"/>
    <property type="evidence" value="ECO:0007669"/>
    <property type="project" value="TreeGrafter"/>
</dbReference>
<evidence type="ECO:0000256" key="1">
    <source>
        <dbReference type="ARBA" id="ARBA00004477"/>
    </source>
</evidence>
<reference evidence="11" key="1">
    <citation type="journal article" date="2013" name="Genome Biol.">
        <title>Draft genome of the mountain pine beetle, Dendroctonus ponderosae Hopkins, a major forest pest.</title>
        <authorList>
            <person name="Keeling C.I."/>
            <person name="Yuen M.M."/>
            <person name="Liao N.Y."/>
            <person name="Docking T.R."/>
            <person name="Chan S.K."/>
            <person name="Taylor G.A."/>
            <person name="Palmquist D.L."/>
            <person name="Jackman S.D."/>
            <person name="Nguyen A."/>
            <person name="Li M."/>
            <person name="Henderson H."/>
            <person name="Janes J.K."/>
            <person name="Zhao Y."/>
            <person name="Pandoh P."/>
            <person name="Moore R."/>
            <person name="Sperling F.A."/>
            <person name="Huber D.P."/>
            <person name="Birol I."/>
            <person name="Jones S.J."/>
            <person name="Bohlmann J."/>
        </authorList>
    </citation>
    <scope>NUCLEOTIDE SEQUENCE</scope>
</reference>